<dbReference type="PANTHER" id="PTHR15002">
    <property type="entry name" value="RIBOSOMAL BIOGENESIS PROTEIN LAS1L"/>
    <property type="match status" value="1"/>
</dbReference>
<dbReference type="GO" id="GO:0030687">
    <property type="term" value="C:preribosome, large subunit precursor"/>
    <property type="evidence" value="ECO:0007669"/>
    <property type="project" value="TreeGrafter"/>
</dbReference>
<evidence type="ECO:0000313" key="3">
    <source>
        <dbReference type="EMBL" id="EWC48553.1"/>
    </source>
</evidence>
<accession>W7I8C8</accession>
<dbReference type="AlphaFoldDB" id="W7I8C8"/>
<evidence type="ECO:0000256" key="1">
    <source>
        <dbReference type="SAM" id="Coils"/>
    </source>
</evidence>
<dbReference type="InterPro" id="IPR007174">
    <property type="entry name" value="Las1"/>
</dbReference>
<dbReference type="OrthoDB" id="10263222at2759"/>
<dbReference type="HOGENOM" id="CLU_019519_0_0_1"/>
<gene>
    <name evidence="3" type="ORF">DRE_01775</name>
</gene>
<dbReference type="PANTHER" id="PTHR15002:SF0">
    <property type="entry name" value="RIBOSOMAL BIOGENESIS PROTEIN LAS1L"/>
    <property type="match status" value="1"/>
</dbReference>
<keyword evidence="1" id="KW-0175">Coiled coil</keyword>
<proteinExistence type="predicted"/>
<dbReference type="GO" id="GO:0000470">
    <property type="term" value="P:maturation of LSU-rRNA"/>
    <property type="evidence" value="ECO:0007669"/>
    <property type="project" value="TreeGrafter"/>
</dbReference>
<organism evidence="3 4">
    <name type="scientific">Drechslerella stenobrocha 248</name>
    <dbReference type="NCBI Taxonomy" id="1043628"/>
    <lineage>
        <taxon>Eukaryota</taxon>
        <taxon>Fungi</taxon>
        <taxon>Dikarya</taxon>
        <taxon>Ascomycota</taxon>
        <taxon>Pezizomycotina</taxon>
        <taxon>Orbiliomycetes</taxon>
        <taxon>Orbiliales</taxon>
        <taxon>Orbiliaceae</taxon>
        <taxon>Drechslerella</taxon>
    </lineage>
</organism>
<dbReference type="EMBL" id="KI966372">
    <property type="protein sequence ID" value="EWC48553.1"/>
    <property type="molecule type" value="Genomic_DNA"/>
</dbReference>
<name>W7I8C8_9PEZI</name>
<keyword evidence="4" id="KW-1185">Reference proteome</keyword>
<dbReference type="GO" id="GO:0004519">
    <property type="term" value="F:endonuclease activity"/>
    <property type="evidence" value="ECO:0007669"/>
    <property type="project" value="InterPro"/>
</dbReference>
<feature type="region of interest" description="Disordered" evidence="2">
    <location>
        <begin position="386"/>
        <end position="405"/>
    </location>
</feature>
<dbReference type="GO" id="GO:0000460">
    <property type="term" value="P:maturation of 5.8S rRNA"/>
    <property type="evidence" value="ECO:0007669"/>
    <property type="project" value="TreeGrafter"/>
</dbReference>
<evidence type="ECO:0000256" key="2">
    <source>
        <dbReference type="SAM" id="MobiDB-lite"/>
    </source>
</evidence>
<dbReference type="GO" id="GO:0090730">
    <property type="term" value="C:Las1 complex"/>
    <property type="evidence" value="ECO:0007669"/>
    <property type="project" value="InterPro"/>
</dbReference>
<dbReference type="Proteomes" id="UP000024837">
    <property type="component" value="Unassembled WGS sequence"/>
</dbReference>
<sequence length="481" mass="53660">MLRPPRLTVWSSIDELKSLKALLYEQVDGNDGRPRALEIIRAWSTRGRLPHAIESTAYLTECFLYDTTRRSELMVRMGYATAICRFVNGLLDPAQKSHFAVSMYNLAQELDLPASFVDVRHAATHEALPSIGVLRTSCSRALDWLWIHYWDQIDSSGGVEDMIQGSVGKPVDQAQISRVQSLLERWGTSKKGTKDRSRESKKRKGEHEEARICAELAGIFEESADNALFLEILVHEHLLLMEEKGAVMSIYKTTDAWKPLIEHLDACVEEFTSELVNTLLEALQEEEEEEDGSDARNDFAETESEYTYQWLEFLISLLVQGQLAAGSATLLDDIISRCILSRNIWCLRLVEYAISQSSVLEAKYSQACTVAKKQLTIAPPITPGSIFADEAGQSSSGLNSSDRDKDMNLDMELESFEAKLKKLQAQREQWGAKRPVELSTKGSGMAIQATEDASLAPPSSQRAAKFCRADAGWVPKSMGVA</sequence>
<feature type="region of interest" description="Disordered" evidence="2">
    <location>
        <begin position="188"/>
        <end position="207"/>
    </location>
</feature>
<evidence type="ECO:0008006" key="5">
    <source>
        <dbReference type="Google" id="ProtNLM"/>
    </source>
</evidence>
<dbReference type="Pfam" id="PF04031">
    <property type="entry name" value="Las1"/>
    <property type="match status" value="1"/>
</dbReference>
<evidence type="ECO:0000313" key="4">
    <source>
        <dbReference type="Proteomes" id="UP000024837"/>
    </source>
</evidence>
<protein>
    <recommendedName>
        <fullName evidence="5">rRNA-processing protein las1</fullName>
    </recommendedName>
</protein>
<feature type="coiled-coil region" evidence="1">
    <location>
        <begin position="406"/>
        <end position="433"/>
    </location>
</feature>
<reference evidence="3 4" key="1">
    <citation type="submission" date="2013-05" db="EMBL/GenBank/DDBJ databases">
        <title>Drechslerella stenobrocha genome reveals carnivorous origination and mechanical trapping mechanism of predatory fungi.</title>
        <authorList>
            <person name="Liu X."/>
            <person name="Zhang W."/>
            <person name="Liu K."/>
        </authorList>
    </citation>
    <scope>NUCLEOTIDE SEQUENCE [LARGE SCALE GENOMIC DNA]</scope>
    <source>
        <strain evidence="3 4">248</strain>
    </source>
</reference>